<protein>
    <recommendedName>
        <fullName evidence="10">Ion-translocating oxidoreductase complex subunit B</fullName>
        <ecNumber evidence="10">7.-.-.-</ecNumber>
    </recommendedName>
    <alternativeName>
        <fullName evidence="10">Rnf electron transport complex subunit B</fullName>
    </alternativeName>
</protein>
<dbReference type="InterPro" id="IPR017900">
    <property type="entry name" value="4Fe4S_Fe_S_CS"/>
</dbReference>
<feature type="binding site" evidence="10">
    <location>
        <position position="75"/>
    </location>
    <ligand>
        <name>[4Fe-4S] cluster</name>
        <dbReference type="ChEBI" id="CHEBI:49883"/>
        <label>1</label>
    </ligand>
</feature>
<feature type="binding site" evidence="10">
    <location>
        <position position="138"/>
    </location>
    <ligand>
        <name>[4Fe-4S] cluster</name>
        <dbReference type="ChEBI" id="CHEBI:49883"/>
        <label>2</label>
    </ligand>
</feature>
<evidence type="ECO:0000256" key="2">
    <source>
        <dbReference type="ARBA" id="ARBA00022485"/>
    </source>
</evidence>
<dbReference type="PROSITE" id="PS51379">
    <property type="entry name" value="4FE4S_FER_2"/>
    <property type="match status" value="6"/>
</dbReference>
<dbReference type="PROSITE" id="PS00198">
    <property type="entry name" value="4FE4S_FER_1"/>
    <property type="match status" value="2"/>
</dbReference>
<keyword evidence="3 10" id="KW-0479">Metal-binding</keyword>
<keyword evidence="2 10" id="KW-0004">4Fe-4S</keyword>
<evidence type="ECO:0000313" key="14">
    <source>
        <dbReference type="Proteomes" id="UP000665020"/>
    </source>
</evidence>
<gene>
    <name evidence="10" type="primary">rnfB</name>
    <name evidence="13" type="ORF">GM661_04280</name>
</gene>
<dbReference type="Pfam" id="PF00037">
    <property type="entry name" value="Fer4"/>
    <property type="match status" value="2"/>
</dbReference>
<dbReference type="Pfam" id="PF14697">
    <property type="entry name" value="Fer4_21"/>
    <property type="match status" value="1"/>
</dbReference>
<dbReference type="GO" id="GO:0051539">
    <property type="term" value="F:4 iron, 4 sulfur cluster binding"/>
    <property type="evidence" value="ECO:0007669"/>
    <property type="project" value="UniProtKB-UniRule"/>
</dbReference>
<evidence type="ECO:0000259" key="11">
    <source>
        <dbReference type="PROSITE" id="PS51379"/>
    </source>
</evidence>
<evidence type="ECO:0000256" key="4">
    <source>
        <dbReference type="ARBA" id="ARBA00022737"/>
    </source>
</evidence>
<dbReference type="Pfam" id="PF04060">
    <property type="entry name" value="FeS"/>
    <property type="match status" value="1"/>
</dbReference>
<dbReference type="CDD" id="cd10549">
    <property type="entry name" value="MtMvhB_like"/>
    <property type="match status" value="2"/>
</dbReference>
<dbReference type="GO" id="GO:0046872">
    <property type="term" value="F:metal ion binding"/>
    <property type="evidence" value="ECO:0007669"/>
    <property type="project" value="UniProtKB-KW"/>
</dbReference>
<dbReference type="EMBL" id="CP046640">
    <property type="protein sequence ID" value="QTL97251.1"/>
    <property type="molecule type" value="Genomic_DNA"/>
</dbReference>
<feature type="binding site" evidence="10">
    <location>
        <position position="175"/>
    </location>
    <ligand>
        <name>[4Fe-4S] cluster</name>
        <dbReference type="ChEBI" id="CHEBI:49883"/>
        <label>3</label>
    </ligand>
</feature>
<reference evidence="13" key="1">
    <citation type="submission" date="2019-12" db="EMBL/GenBank/DDBJ databases">
        <authorList>
            <person name="zhang j."/>
            <person name="sun C.M."/>
        </authorList>
    </citation>
    <scope>NUCLEOTIDE SEQUENCE</scope>
    <source>
        <strain evidence="13">NS-1</strain>
    </source>
</reference>
<keyword evidence="7 10" id="KW-0408">Iron</keyword>
<comment type="cofactor">
    <cofactor evidence="10">
        <name>[4Fe-4S] cluster</name>
        <dbReference type="ChEBI" id="CHEBI:49883"/>
    </cofactor>
    <text evidence="10">Binds 3 [4Fe-4S] clusters.</text>
</comment>
<feature type="domain" description="4Fe-4S ferredoxin-type" evidence="11">
    <location>
        <begin position="267"/>
        <end position="297"/>
    </location>
</feature>
<keyword evidence="4 10" id="KW-0677">Repeat</keyword>
<feature type="binding site" evidence="10">
    <location>
        <position position="142"/>
    </location>
    <ligand>
        <name>[4Fe-4S] cluster</name>
        <dbReference type="ChEBI" id="CHEBI:49883"/>
        <label>2</label>
    </ligand>
</feature>
<feature type="binding site" evidence="10">
    <location>
        <position position="178"/>
    </location>
    <ligand>
        <name>[4Fe-4S] cluster</name>
        <dbReference type="ChEBI" id="CHEBI:49883"/>
        <label>3</label>
    </ligand>
</feature>
<keyword evidence="14" id="KW-1185">Reference proteome</keyword>
<feature type="domain" description="4Fe-4S ferredoxin-type" evidence="11">
    <location>
        <begin position="237"/>
        <end position="266"/>
    </location>
</feature>
<dbReference type="GO" id="GO:0005886">
    <property type="term" value="C:plasma membrane"/>
    <property type="evidence" value="ECO:0007669"/>
    <property type="project" value="UniProtKB-SubCell"/>
</dbReference>
<dbReference type="Gene3D" id="3.30.70.20">
    <property type="match status" value="3"/>
</dbReference>
<feature type="domain" description="4Fe-4S ferredoxin-type" evidence="11">
    <location>
        <begin position="163"/>
        <end position="192"/>
    </location>
</feature>
<comment type="function">
    <text evidence="10">Part of a membrane-bound complex that couples electron transfer with translocation of ions across the membrane.</text>
</comment>
<dbReference type="GO" id="GO:0022900">
    <property type="term" value="P:electron transport chain"/>
    <property type="evidence" value="ECO:0007669"/>
    <property type="project" value="UniProtKB-UniRule"/>
</dbReference>
<comment type="similarity">
    <text evidence="10">Belongs to the 4Fe4S bacterial-type ferredoxin family. RnfB subfamily.</text>
</comment>
<feature type="binding site" evidence="10">
    <location>
        <position position="148"/>
    </location>
    <ligand>
        <name>[4Fe-4S] cluster</name>
        <dbReference type="ChEBI" id="CHEBI:49883"/>
        <label>2</label>
    </ligand>
</feature>
<accession>A0A8A7K764</accession>
<keyword evidence="6 10" id="KW-0249">Electron transport</keyword>
<evidence type="ECO:0000256" key="6">
    <source>
        <dbReference type="ARBA" id="ARBA00022982"/>
    </source>
</evidence>
<evidence type="ECO:0000256" key="3">
    <source>
        <dbReference type="ARBA" id="ARBA00022723"/>
    </source>
</evidence>
<evidence type="ECO:0000256" key="10">
    <source>
        <dbReference type="HAMAP-Rule" id="MF_00463"/>
    </source>
</evidence>
<dbReference type="SUPFAM" id="SSF54862">
    <property type="entry name" value="4Fe-4S ferredoxins"/>
    <property type="match status" value="1"/>
</dbReference>
<feature type="binding site" evidence="10">
    <location>
        <position position="58"/>
    </location>
    <ligand>
        <name>[4Fe-4S] cluster</name>
        <dbReference type="ChEBI" id="CHEBI:49883"/>
        <label>1</label>
    </ligand>
</feature>
<keyword evidence="5 10" id="KW-1278">Translocase</keyword>
<feature type="region of interest" description="Hydrophobic" evidence="10">
    <location>
        <begin position="1"/>
        <end position="27"/>
    </location>
</feature>
<keyword evidence="1 10" id="KW-0813">Transport</keyword>
<dbReference type="NCBIfam" id="TIGR01944">
    <property type="entry name" value="rnfB"/>
    <property type="match status" value="1"/>
</dbReference>
<dbReference type="InterPro" id="IPR010207">
    <property type="entry name" value="Elect_transpt_cplx_RnfB/RsxB"/>
</dbReference>
<feature type="binding site" evidence="10">
    <location>
        <position position="50"/>
    </location>
    <ligand>
        <name>[4Fe-4S] cluster</name>
        <dbReference type="ChEBI" id="CHEBI:49883"/>
        <label>1</label>
    </ligand>
</feature>
<comment type="caution">
    <text evidence="10">Lacks conserved residue(s) required for the propagation of feature annotation.</text>
</comment>
<dbReference type="InterPro" id="IPR017896">
    <property type="entry name" value="4Fe4S_Fe-S-bd"/>
</dbReference>
<keyword evidence="10" id="KW-1003">Cell membrane</keyword>
<name>A0A8A7K764_9FIRM</name>
<feature type="binding site" evidence="10">
    <location>
        <position position="53"/>
    </location>
    <ligand>
        <name>[4Fe-4S] cluster</name>
        <dbReference type="ChEBI" id="CHEBI:49883"/>
        <label>1</label>
    </ligand>
</feature>
<feature type="domain" description="4Fe-4S ferredoxin-type" evidence="11">
    <location>
        <begin position="142"/>
        <end position="162"/>
    </location>
</feature>
<sequence length="336" mass="35172">MESIYINSLLSMGGLGALLAVGLGFAARAFHVERDERIDQIEEVLPGANCGACGYAGCSNFAEAVVNGEAAVDGCPVGGDKVAALVAEIMGATAGSGEKQLAQILCNGGWQETEQPSEYRGIKTCSAANMVSSGTKSCQYGCLGLGECAAVCPFDAIEMSENGLPVIDPEKCTGCGKCVQACPRGIITLAPISSQNHIRCSSHDSGKLVRGICELGCIGCGICAKVCPVEAIKIENNLAVIDYSKCINCGLCAEKCPTGAIEFEGKRVKEIEITDNCVGCTRCARECPVKAIEGELKEQHSIDPEICVKCGICYDVCKVKGAIKVEFEDVLPTDNF</sequence>
<dbReference type="RefSeq" id="WP_230868889.1">
    <property type="nucleotide sequence ID" value="NZ_CP046640.1"/>
</dbReference>
<dbReference type="Pfam" id="PF12800">
    <property type="entry name" value="Fer4_4"/>
    <property type="match status" value="1"/>
</dbReference>
<feature type="domain" description="4Fe-4S ferredoxin-type" evidence="11">
    <location>
        <begin position="206"/>
        <end position="236"/>
    </location>
</feature>
<keyword evidence="9 10" id="KW-0472">Membrane</keyword>
<keyword evidence="8 10" id="KW-0411">Iron-sulfur</keyword>
<dbReference type="InterPro" id="IPR050395">
    <property type="entry name" value="4Fe4S_Ferredoxin_RnfB"/>
</dbReference>
<dbReference type="Proteomes" id="UP000665020">
    <property type="component" value="Chromosome"/>
</dbReference>
<dbReference type="PANTHER" id="PTHR43560:SF1">
    <property type="entry name" value="ION-TRANSLOCATING OXIDOREDUCTASE COMPLEX SUBUNIT B"/>
    <property type="match status" value="1"/>
</dbReference>
<feature type="binding site" evidence="10">
    <location>
        <position position="152"/>
    </location>
    <ligand>
        <name>[4Fe-4S] cluster</name>
        <dbReference type="ChEBI" id="CHEBI:49883"/>
        <label>3</label>
    </ligand>
</feature>
<feature type="domain" description="4Fe-4S ferredoxin-type" evidence="11">
    <location>
        <begin position="298"/>
        <end position="328"/>
    </location>
</feature>
<proteinExistence type="inferred from homology"/>
<evidence type="ECO:0000256" key="8">
    <source>
        <dbReference type="ARBA" id="ARBA00023014"/>
    </source>
</evidence>
<evidence type="ECO:0000256" key="5">
    <source>
        <dbReference type="ARBA" id="ARBA00022967"/>
    </source>
</evidence>
<evidence type="ECO:0000259" key="12">
    <source>
        <dbReference type="PROSITE" id="PS51656"/>
    </source>
</evidence>
<dbReference type="Gene3D" id="1.10.15.40">
    <property type="entry name" value="Electron transport complex subunit B, putative Fe-S cluster"/>
    <property type="match status" value="1"/>
</dbReference>
<evidence type="ECO:0000313" key="13">
    <source>
        <dbReference type="EMBL" id="QTL97251.1"/>
    </source>
</evidence>
<dbReference type="PROSITE" id="PS51656">
    <property type="entry name" value="4FE4S"/>
    <property type="match status" value="1"/>
</dbReference>
<comment type="subunit">
    <text evidence="10">The complex is composed of six subunits: RnfA, RnfB, RnfC, RnfD, RnfE and RnfG.</text>
</comment>
<dbReference type="EC" id="7.-.-.-" evidence="10"/>
<organism evidence="13 14">
    <name type="scientific">Iocasia fonsfrigidae</name>
    <dbReference type="NCBI Taxonomy" id="2682810"/>
    <lineage>
        <taxon>Bacteria</taxon>
        <taxon>Bacillati</taxon>
        <taxon>Bacillota</taxon>
        <taxon>Clostridia</taxon>
        <taxon>Halanaerobiales</taxon>
        <taxon>Halanaerobiaceae</taxon>
        <taxon>Iocasia</taxon>
    </lineage>
</organism>
<dbReference type="KEGG" id="ifn:GM661_04280"/>
<evidence type="ECO:0000256" key="9">
    <source>
        <dbReference type="ARBA" id="ARBA00023136"/>
    </source>
</evidence>
<evidence type="ECO:0000256" key="1">
    <source>
        <dbReference type="ARBA" id="ARBA00022448"/>
    </source>
</evidence>
<feature type="binding site" evidence="10">
    <location>
        <position position="172"/>
    </location>
    <ligand>
        <name>[4Fe-4S] cluster</name>
        <dbReference type="ChEBI" id="CHEBI:49883"/>
        <label>3</label>
    </ligand>
</feature>
<dbReference type="GO" id="GO:0009055">
    <property type="term" value="F:electron transfer activity"/>
    <property type="evidence" value="ECO:0007669"/>
    <property type="project" value="InterPro"/>
</dbReference>
<dbReference type="AlphaFoldDB" id="A0A8A7K764"/>
<feature type="domain" description="4Fe-4S" evidence="12">
    <location>
        <begin position="33"/>
        <end position="92"/>
    </location>
</feature>
<dbReference type="HAMAP" id="MF_00463">
    <property type="entry name" value="RsxB_RnfB"/>
    <property type="match status" value="1"/>
</dbReference>
<evidence type="ECO:0000256" key="7">
    <source>
        <dbReference type="ARBA" id="ARBA00023004"/>
    </source>
</evidence>
<dbReference type="PANTHER" id="PTHR43560">
    <property type="entry name" value="ION-TRANSLOCATING OXIDOREDUCTASE COMPLEX SUBUNIT B"/>
    <property type="match status" value="1"/>
</dbReference>
<feature type="binding site" evidence="10">
    <location>
        <position position="182"/>
    </location>
    <ligand>
        <name>[4Fe-4S] cluster</name>
        <dbReference type="ChEBI" id="CHEBI:49883"/>
        <label>2</label>
    </ligand>
</feature>
<dbReference type="InterPro" id="IPR007202">
    <property type="entry name" value="4Fe-4S_dom"/>
</dbReference>
<comment type="subcellular location">
    <subcellularLocation>
        <location evidence="10">Cell membrane</location>
    </subcellularLocation>
</comment>